<keyword evidence="3" id="KW-0539">Nucleus</keyword>
<evidence type="ECO:0000313" key="6">
    <source>
        <dbReference type="Ensembl" id="ENSOKIP00005004781.1"/>
    </source>
</evidence>
<dbReference type="GO" id="GO:0005654">
    <property type="term" value="C:nucleoplasm"/>
    <property type="evidence" value="ECO:0007669"/>
    <property type="project" value="TreeGrafter"/>
</dbReference>
<reference evidence="6" key="2">
    <citation type="submission" date="2025-09" db="UniProtKB">
        <authorList>
            <consortium name="Ensembl"/>
        </authorList>
    </citation>
    <scope>IDENTIFICATION</scope>
</reference>
<comment type="subcellular location">
    <subcellularLocation>
        <location evidence="1">Nucleus</location>
    </subcellularLocation>
</comment>
<evidence type="ECO:0000256" key="3">
    <source>
        <dbReference type="ARBA" id="ARBA00023242"/>
    </source>
</evidence>
<keyword evidence="7" id="KW-1185">Reference proteome</keyword>
<gene>
    <name evidence="6" type="primary">LOC109893555</name>
</gene>
<proteinExistence type="inferred from homology"/>
<dbReference type="RefSeq" id="XP_031683631.1">
    <property type="nucleotide sequence ID" value="XM_031827771.1"/>
</dbReference>
<evidence type="ECO:0000313" key="7">
    <source>
        <dbReference type="Proteomes" id="UP000694557"/>
    </source>
</evidence>
<name>A0A8C7CLP0_ONCKI</name>
<dbReference type="PANTHER" id="PTHR22747:SF39">
    <property type="entry name" value="NUCLEOPLASMIN CORE DOMAIN-CONTAINING PROTEIN"/>
    <property type="match status" value="1"/>
</dbReference>
<dbReference type="Proteomes" id="UP000694557">
    <property type="component" value="Unassembled WGS sequence"/>
</dbReference>
<dbReference type="RefSeq" id="XP_031683632.1">
    <property type="nucleotide sequence ID" value="XM_031827772.1"/>
</dbReference>
<evidence type="ECO:0000256" key="4">
    <source>
        <dbReference type="SAM" id="MobiDB-lite"/>
    </source>
</evidence>
<dbReference type="PANTHER" id="PTHR22747">
    <property type="entry name" value="NUCLEOPLASMIN"/>
    <property type="match status" value="1"/>
</dbReference>
<dbReference type="GeneID" id="109893555"/>
<dbReference type="GO" id="GO:0006338">
    <property type="term" value="P:chromatin remodeling"/>
    <property type="evidence" value="ECO:0007669"/>
    <property type="project" value="TreeGrafter"/>
</dbReference>
<protein>
    <submittedName>
        <fullName evidence="6">Nucleoplasmin-like</fullName>
    </submittedName>
</protein>
<evidence type="ECO:0000256" key="2">
    <source>
        <dbReference type="ARBA" id="ARBA00010744"/>
    </source>
</evidence>
<evidence type="ECO:0000256" key="1">
    <source>
        <dbReference type="ARBA" id="ARBA00004123"/>
    </source>
</evidence>
<dbReference type="Gene3D" id="2.60.120.340">
    <property type="entry name" value="Nucleoplasmin core domain"/>
    <property type="match status" value="1"/>
</dbReference>
<dbReference type="RefSeq" id="XP_031683630.1">
    <property type="nucleotide sequence ID" value="XM_031827770.1"/>
</dbReference>
<feature type="compositionally biased region" description="Polar residues" evidence="4">
    <location>
        <begin position="131"/>
        <end position="144"/>
    </location>
</feature>
<sequence length="186" mass="20724">MDLSLSPSVSDTVCVLWGCELNDTQRKAVFEIAEDLLEHQFFIRTMCLSAEASKEMHVVEVQDRVGECCKPVPIATLHPMCQPMVSFSGFELIPPVIFNLRSGQGPLFISGQHLTLVYDDDEEEEEKEEVFSSTPPLDTQQQDNGTLVDTSSNEFYILLTVTSLCVSEIIVSKVWGGLVQFSVNMV</sequence>
<organism evidence="6 7">
    <name type="scientific">Oncorhynchus kisutch</name>
    <name type="common">Coho salmon</name>
    <name type="synonym">Salmo kisutch</name>
    <dbReference type="NCBI Taxonomy" id="8019"/>
    <lineage>
        <taxon>Eukaryota</taxon>
        <taxon>Metazoa</taxon>
        <taxon>Chordata</taxon>
        <taxon>Craniata</taxon>
        <taxon>Vertebrata</taxon>
        <taxon>Euteleostomi</taxon>
        <taxon>Actinopterygii</taxon>
        <taxon>Neopterygii</taxon>
        <taxon>Teleostei</taxon>
        <taxon>Protacanthopterygii</taxon>
        <taxon>Salmoniformes</taxon>
        <taxon>Salmonidae</taxon>
        <taxon>Salmoninae</taxon>
        <taxon>Oncorhynchus</taxon>
    </lineage>
</organism>
<comment type="similarity">
    <text evidence="2">Belongs to the nucleoplasmin family.</text>
</comment>
<feature type="domain" description="Nucleoplasmin core" evidence="5">
    <location>
        <begin position="16"/>
        <end position="114"/>
    </location>
</feature>
<dbReference type="AlphaFoldDB" id="A0A8C7CLP0"/>
<dbReference type="Pfam" id="PF03066">
    <property type="entry name" value="Nucleoplasmin"/>
    <property type="match status" value="1"/>
</dbReference>
<dbReference type="InterPro" id="IPR036824">
    <property type="entry name" value="Nucleoplasmin_core_dom_sf"/>
</dbReference>
<reference evidence="6" key="1">
    <citation type="submission" date="2025-08" db="UniProtKB">
        <authorList>
            <consortium name="Ensembl"/>
        </authorList>
    </citation>
    <scope>IDENTIFICATION</scope>
</reference>
<dbReference type="InterPro" id="IPR004301">
    <property type="entry name" value="Nucleoplasmin"/>
</dbReference>
<dbReference type="InterPro" id="IPR024057">
    <property type="entry name" value="Nucleoplasmin_core_dom"/>
</dbReference>
<dbReference type="GO" id="GO:0005730">
    <property type="term" value="C:nucleolus"/>
    <property type="evidence" value="ECO:0007669"/>
    <property type="project" value="TreeGrafter"/>
</dbReference>
<dbReference type="GO" id="GO:0003682">
    <property type="term" value="F:chromatin binding"/>
    <property type="evidence" value="ECO:0007669"/>
    <property type="project" value="TreeGrafter"/>
</dbReference>
<dbReference type="GeneTree" id="ENSGT00940000161418"/>
<dbReference type="GO" id="GO:0005737">
    <property type="term" value="C:cytoplasm"/>
    <property type="evidence" value="ECO:0007669"/>
    <property type="project" value="TreeGrafter"/>
</dbReference>
<accession>A0A8C7CLP0</accession>
<evidence type="ECO:0000259" key="5">
    <source>
        <dbReference type="Pfam" id="PF03066"/>
    </source>
</evidence>
<dbReference type="GO" id="GO:0042393">
    <property type="term" value="F:histone binding"/>
    <property type="evidence" value="ECO:0007669"/>
    <property type="project" value="TreeGrafter"/>
</dbReference>
<dbReference type="SUPFAM" id="SSF69203">
    <property type="entry name" value="Nucleoplasmin-like core domain"/>
    <property type="match status" value="1"/>
</dbReference>
<feature type="region of interest" description="Disordered" evidence="4">
    <location>
        <begin position="125"/>
        <end position="144"/>
    </location>
</feature>
<dbReference type="Ensembl" id="ENSOKIT00005005089.1">
    <property type="protein sequence ID" value="ENSOKIP00005004781.1"/>
    <property type="gene ID" value="ENSOKIG00005002255.1"/>
</dbReference>
<dbReference type="GO" id="GO:0003723">
    <property type="term" value="F:RNA binding"/>
    <property type="evidence" value="ECO:0007669"/>
    <property type="project" value="TreeGrafter"/>
</dbReference>